<evidence type="ECO:0000313" key="2">
    <source>
        <dbReference type="EMBL" id="MDN4165070.1"/>
    </source>
</evidence>
<comment type="caution">
    <text evidence="2">The sequence shown here is derived from an EMBL/GenBank/DDBJ whole genome shotgun (WGS) entry which is preliminary data.</text>
</comment>
<keyword evidence="3" id="KW-1185">Reference proteome</keyword>
<dbReference type="InterPro" id="IPR016181">
    <property type="entry name" value="Acyl_CoA_acyltransferase"/>
</dbReference>
<dbReference type="Gene3D" id="3.40.630.30">
    <property type="match status" value="1"/>
</dbReference>
<evidence type="ECO:0000259" key="1">
    <source>
        <dbReference type="PROSITE" id="PS51186"/>
    </source>
</evidence>
<feature type="domain" description="N-acetyltransferase" evidence="1">
    <location>
        <begin position="10"/>
        <end position="169"/>
    </location>
</feature>
<reference evidence="2" key="1">
    <citation type="submission" date="2023-06" db="EMBL/GenBank/DDBJ databases">
        <title>Cytophagales bacterium Strain LB-30, isolated from soil.</title>
        <authorList>
            <person name="Liu B."/>
        </authorList>
    </citation>
    <scope>NUCLEOTIDE SEQUENCE</scope>
    <source>
        <strain evidence="2">LB-30</strain>
    </source>
</reference>
<dbReference type="InterPro" id="IPR051531">
    <property type="entry name" value="N-acetyltransferase"/>
</dbReference>
<evidence type="ECO:0000313" key="3">
    <source>
        <dbReference type="Proteomes" id="UP001168552"/>
    </source>
</evidence>
<sequence length="170" mass="19552">MEKIFETERLYVRRLISQDVLFIIQLLNSLGWLRFIGDRQVKDETQALAYLQNGPFKSYQEHGYGLLLVLRSSDNQPIGMCGLLKRPILSMPDIGFAFLPEYMGLGYAHEVAEATLAHARKEWKVPQVAAITLPENEHSVRLLKKLGLRYQSEFSFPDSQEVLHLYAQEV</sequence>
<organism evidence="2 3">
    <name type="scientific">Shiella aurantiaca</name>
    <dbReference type="NCBI Taxonomy" id="3058365"/>
    <lineage>
        <taxon>Bacteria</taxon>
        <taxon>Pseudomonadati</taxon>
        <taxon>Bacteroidota</taxon>
        <taxon>Cytophagia</taxon>
        <taxon>Cytophagales</taxon>
        <taxon>Shiellaceae</taxon>
        <taxon>Shiella</taxon>
    </lineage>
</organism>
<dbReference type="PANTHER" id="PTHR43792">
    <property type="entry name" value="GNAT FAMILY, PUTATIVE (AFU_ORTHOLOGUE AFUA_3G00765)-RELATED-RELATED"/>
    <property type="match status" value="1"/>
</dbReference>
<dbReference type="PROSITE" id="PS51186">
    <property type="entry name" value="GNAT"/>
    <property type="match status" value="1"/>
</dbReference>
<dbReference type="RefSeq" id="WP_320003600.1">
    <property type="nucleotide sequence ID" value="NZ_JAUHJS010000003.1"/>
</dbReference>
<dbReference type="InterPro" id="IPR000182">
    <property type="entry name" value="GNAT_dom"/>
</dbReference>
<accession>A0ABT8F3P4</accession>
<dbReference type="PANTHER" id="PTHR43792:SF1">
    <property type="entry name" value="N-ACETYLTRANSFERASE DOMAIN-CONTAINING PROTEIN"/>
    <property type="match status" value="1"/>
</dbReference>
<proteinExistence type="predicted"/>
<dbReference type="EMBL" id="JAUHJS010000003">
    <property type="protein sequence ID" value="MDN4165070.1"/>
    <property type="molecule type" value="Genomic_DNA"/>
</dbReference>
<dbReference type="Pfam" id="PF13302">
    <property type="entry name" value="Acetyltransf_3"/>
    <property type="match status" value="1"/>
</dbReference>
<dbReference type="SUPFAM" id="SSF55729">
    <property type="entry name" value="Acyl-CoA N-acyltransferases (Nat)"/>
    <property type="match status" value="1"/>
</dbReference>
<name>A0ABT8F3P4_9BACT</name>
<dbReference type="Proteomes" id="UP001168552">
    <property type="component" value="Unassembled WGS sequence"/>
</dbReference>
<protein>
    <submittedName>
        <fullName evidence="2">GNAT family N-acetyltransferase</fullName>
    </submittedName>
</protein>
<gene>
    <name evidence="2" type="ORF">QWY31_06125</name>
</gene>